<dbReference type="Proteomes" id="UP000679126">
    <property type="component" value="Unassembled WGS sequence"/>
</dbReference>
<dbReference type="SUPFAM" id="SSF56601">
    <property type="entry name" value="beta-lactamase/transpeptidase-like"/>
    <property type="match status" value="1"/>
</dbReference>
<evidence type="ECO:0000313" key="4">
    <source>
        <dbReference type="EMBL" id="MBO9154584.1"/>
    </source>
</evidence>
<evidence type="ECO:0000256" key="1">
    <source>
        <dbReference type="ARBA" id="ARBA00004370"/>
    </source>
</evidence>
<feature type="domain" description="Beta-lactamase-related" evidence="3">
    <location>
        <begin position="36"/>
        <end position="341"/>
    </location>
</feature>
<dbReference type="InterPro" id="IPR001466">
    <property type="entry name" value="Beta-lactam-related"/>
</dbReference>
<dbReference type="Gene3D" id="3.40.710.10">
    <property type="entry name" value="DD-peptidase/beta-lactamase superfamily"/>
    <property type="match status" value="1"/>
</dbReference>
<comment type="subcellular location">
    <subcellularLocation>
        <location evidence="1">Membrane</location>
    </subcellularLocation>
</comment>
<organism evidence="4 5">
    <name type="scientific">Chitinophaga chungangae</name>
    <dbReference type="NCBI Taxonomy" id="2821488"/>
    <lineage>
        <taxon>Bacteria</taxon>
        <taxon>Pseudomonadati</taxon>
        <taxon>Bacteroidota</taxon>
        <taxon>Chitinophagia</taxon>
        <taxon>Chitinophagales</taxon>
        <taxon>Chitinophagaceae</taxon>
        <taxon>Chitinophaga</taxon>
    </lineage>
</organism>
<dbReference type="PANTHER" id="PTHR46825:SF11">
    <property type="entry name" value="PENICILLIN-BINDING PROTEIN 4"/>
    <property type="match status" value="1"/>
</dbReference>
<gene>
    <name evidence="4" type="ORF">J7I43_20330</name>
</gene>
<evidence type="ECO:0000256" key="2">
    <source>
        <dbReference type="ARBA" id="ARBA00023136"/>
    </source>
</evidence>
<protein>
    <submittedName>
        <fullName evidence="4">Beta-lactamase family protein</fullName>
    </submittedName>
</protein>
<accession>A0ABS3YKD3</accession>
<evidence type="ECO:0000259" key="3">
    <source>
        <dbReference type="Pfam" id="PF00144"/>
    </source>
</evidence>
<evidence type="ECO:0000313" key="5">
    <source>
        <dbReference type="Proteomes" id="UP000679126"/>
    </source>
</evidence>
<dbReference type="Pfam" id="PF00144">
    <property type="entry name" value="Beta-lactamase"/>
    <property type="match status" value="1"/>
</dbReference>
<dbReference type="InterPro" id="IPR012338">
    <property type="entry name" value="Beta-lactam/transpept-like"/>
</dbReference>
<comment type="caution">
    <text evidence="4">The sequence shown here is derived from an EMBL/GenBank/DDBJ whole genome shotgun (WGS) entry which is preliminary data.</text>
</comment>
<dbReference type="RefSeq" id="WP_209147701.1">
    <property type="nucleotide sequence ID" value="NZ_JAGHKP010000004.1"/>
</dbReference>
<name>A0ABS3YKD3_9BACT</name>
<proteinExistence type="predicted"/>
<dbReference type="PANTHER" id="PTHR46825">
    <property type="entry name" value="D-ALANYL-D-ALANINE-CARBOXYPEPTIDASE/ENDOPEPTIDASE AMPH"/>
    <property type="match status" value="1"/>
</dbReference>
<keyword evidence="2" id="KW-0472">Membrane</keyword>
<dbReference type="InterPro" id="IPR050491">
    <property type="entry name" value="AmpC-like"/>
</dbReference>
<sequence length="459" mass="51108">MLKQTLFAVLVTLPFLTGRCQSASEADLLLKQAKADTLLQAYAAQNNFNGTALVALHGKIILQKGYGWRNIEKHIPNDINSIYQAASVTKTFTGTLVMKLAELKKLSLEDKLSKYYPDYPGGDSITIAQLLSHTSGIFNYTMNRDFMLQKAAKPATEQEMLALFRNEPRDFAPGTGWNYSNSGYMLLGYIIQKVTGKRYDEAMRHYVFRPLGMHHSGFDFARLEDQHKATGYAADSTGAWTVKTPIVDSSVSFAAGSIYTTAGDLFRWHEGLTKYAIVSPAGWQEISMPKKDKYGYGWMNDSLQGKPTNGHSGGIWGFRSNFVRVQEDDACVILLSNSETFSLDGITNKLFAILYNKPYQVPVVRTTIQLDTALLRKYTGTYLLEEKDLKIHIVLENGELAAYPENGPRSTLCATSPSCFFLKEDTDFETCFITDATGKGVSMKIHKGDRGGTAKRLDE</sequence>
<reference evidence="5" key="1">
    <citation type="submission" date="2021-03" db="EMBL/GenBank/DDBJ databases">
        <title>Assistant Professor.</title>
        <authorList>
            <person name="Huq M.A."/>
        </authorList>
    </citation>
    <scope>NUCLEOTIDE SEQUENCE [LARGE SCALE GENOMIC DNA]</scope>
    <source>
        <strain evidence="5">MAH-28</strain>
    </source>
</reference>
<dbReference type="EMBL" id="JAGHKP010000004">
    <property type="protein sequence ID" value="MBO9154584.1"/>
    <property type="molecule type" value="Genomic_DNA"/>
</dbReference>
<keyword evidence="5" id="KW-1185">Reference proteome</keyword>